<proteinExistence type="predicted"/>
<organism evidence="1 2">
    <name type="scientific">Sphingomonas agrestis</name>
    <dbReference type="NCBI Taxonomy" id="3080540"/>
    <lineage>
        <taxon>Bacteria</taxon>
        <taxon>Pseudomonadati</taxon>
        <taxon>Pseudomonadota</taxon>
        <taxon>Alphaproteobacteria</taxon>
        <taxon>Sphingomonadales</taxon>
        <taxon>Sphingomonadaceae</taxon>
        <taxon>Sphingomonas</taxon>
    </lineage>
</organism>
<comment type="caution">
    <text evidence="1">The sequence shown here is derived from an EMBL/GenBank/DDBJ whole genome shotgun (WGS) entry which is preliminary data.</text>
</comment>
<dbReference type="Proteomes" id="UP001273531">
    <property type="component" value="Unassembled WGS sequence"/>
</dbReference>
<name>A0ABU3Y584_9SPHN</name>
<protein>
    <submittedName>
        <fullName evidence="1">Uncharacterized protein</fullName>
    </submittedName>
</protein>
<gene>
    <name evidence="1" type="ORF">RZN05_05110</name>
</gene>
<dbReference type="EMBL" id="JAWJEJ010000001">
    <property type="protein sequence ID" value="MDV3456353.1"/>
    <property type="molecule type" value="Genomic_DNA"/>
</dbReference>
<reference evidence="1 2" key="1">
    <citation type="submission" date="2023-10" db="EMBL/GenBank/DDBJ databases">
        <title>Sphingomonas sp. HF-S4 16S ribosomal RNA gene Genome sequencing and assembly.</title>
        <authorList>
            <person name="Lee H."/>
        </authorList>
    </citation>
    <scope>NUCLEOTIDE SEQUENCE [LARGE SCALE GENOMIC DNA]</scope>
    <source>
        <strain evidence="1 2">HF-S4</strain>
    </source>
</reference>
<evidence type="ECO:0000313" key="2">
    <source>
        <dbReference type="Proteomes" id="UP001273531"/>
    </source>
</evidence>
<accession>A0ABU3Y584</accession>
<keyword evidence="2" id="KW-1185">Reference proteome</keyword>
<sequence>MQELGDELGNATSISPVEIRDRILDLFGQVRQESDRVTLLQMFNATMGVAVRHLEAKGEDTNGLLSAITADKRLLAIQESQIDGENVDPATLHYVVEREIAAGRMEPDSFQSRWPGLRCLVETPARLRRRRAFGAAFGVAETTYSGFGGKRAAVGSATFD</sequence>
<evidence type="ECO:0000313" key="1">
    <source>
        <dbReference type="EMBL" id="MDV3456353.1"/>
    </source>
</evidence>
<dbReference type="RefSeq" id="WP_317225539.1">
    <property type="nucleotide sequence ID" value="NZ_JAWJEJ010000001.1"/>
</dbReference>